<comment type="caution">
    <text evidence="2">The sequence shown here is derived from an EMBL/GenBank/DDBJ whole genome shotgun (WGS) entry which is preliminary data.</text>
</comment>
<reference evidence="2 3" key="1">
    <citation type="journal article" date="2019" name="Sci. Rep.">
        <title>Orb-weaving spider Araneus ventricosus genome elucidates the spidroin gene catalogue.</title>
        <authorList>
            <person name="Kono N."/>
            <person name="Nakamura H."/>
            <person name="Ohtoshi R."/>
            <person name="Moran D.A.P."/>
            <person name="Shinohara A."/>
            <person name="Yoshida Y."/>
            <person name="Fujiwara M."/>
            <person name="Mori M."/>
            <person name="Tomita M."/>
            <person name="Arakawa K."/>
        </authorList>
    </citation>
    <scope>NUCLEOTIDE SEQUENCE [LARGE SCALE GENOMIC DNA]</scope>
</reference>
<keyword evidence="3" id="KW-1185">Reference proteome</keyword>
<protein>
    <recommendedName>
        <fullName evidence="4">Secreted protein</fullName>
    </recommendedName>
</protein>
<evidence type="ECO:0000313" key="3">
    <source>
        <dbReference type="Proteomes" id="UP000499080"/>
    </source>
</evidence>
<gene>
    <name evidence="2" type="ORF">AVEN_253666_1</name>
</gene>
<name>A0A4Y2VTU9_ARAVE</name>
<feature type="signal peptide" evidence="1">
    <location>
        <begin position="1"/>
        <end position="19"/>
    </location>
</feature>
<proteinExistence type="predicted"/>
<dbReference type="EMBL" id="BGPR01051373">
    <property type="protein sequence ID" value="GBO28325.1"/>
    <property type="molecule type" value="Genomic_DNA"/>
</dbReference>
<dbReference type="Proteomes" id="UP000499080">
    <property type="component" value="Unassembled WGS sequence"/>
</dbReference>
<feature type="chain" id="PRO_5021215750" description="Secreted protein" evidence="1">
    <location>
        <begin position="20"/>
        <end position="92"/>
    </location>
</feature>
<evidence type="ECO:0008006" key="4">
    <source>
        <dbReference type="Google" id="ProtNLM"/>
    </source>
</evidence>
<sequence>MIVLHRILTFIVFDNIVLGATFPRRRVRNEIWGEKRDETKRKSGLFFHFSLSLRFSSALSVWRSGVEGLTAATSCIGGGVMASQTAGDDRSR</sequence>
<accession>A0A4Y2VTU9</accession>
<evidence type="ECO:0000313" key="2">
    <source>
        <dbReference type="EMBL" id="GBO28325.1"/>
    </source>
</evidence>
<dbReference type="AlphaFoldDB" id="A0A4Y2VTU9"/>
<keyword evidence="1" id="KW-0732">Signal</keyword>
<organism evidence="2 3">
    <name type="scientific">Araneus ventricosus</name>
    <name type="common">Orbweaver spider</name>
    <name type="synonym">Epeira ventricosa</name>
    <dbReference type="NCBI Taxonomy" id="182803"/>
    <lineage>
        <taxon>Eukaryota</taxon>
        <taxon>Metazoa</taxon>
        <taxon>Ecdysozoa</taxon>
        <taxon>Arthropoda</taxon>
        <taxon>Chelicerata</taxon>
        <taxon>Arachnida</taxon>
        <taxon>Araneae</taxon>
        <taxon>Araneomorphae</taxon>
        <taxon>Entelegynae</taxon>
        <taxon>Araneoidea</taxon>
        <taxon>Araneidae</taxon>
        <taxon>Araneus</taxon>
    </lineage>
</organism>
<evidence type="ECO:0000256" key="1">
    <source>
        <dbReference type="SAM" id="SignalP"/>
    </source>
</evidence>